<dbReference type="Proteomes" id="UP001596472">
    <property type="component" value="Unassembled WGS sequence"/>
</dbReference>
<gene>
    <name evidence="3" type="ORF">ACFQY0_13370</name>
</gene>
<dbReference type="InterPro" id="IPR051317">
    <property type="entry name" value="Gfo/Idh/MocA_oxidoreduct"/>
</dbReference>
<keyword evidence="4" id="KW-1185">Reference proteome</keyword>
<dbReference type="InterPro" id="IPR000683">
    <property type="entry name" value="Gfo/Idh/MocA-like_OxRdtase_N"/>
</dbReference>
<dbReference type="InterPro" id="IPR036291">
    <property type="entry name" value="NAD(P)-bd_dom_sf"/>
</dbReference>
<sequence length="345" mass="39257">MNTPLKGVCVGAGYFSRFQYESWQRIPEVTIVANCNRSVDKAEEIAKDYGIPRSYPVTEFAKMLDREEPDFVDIITPPDTHLELCRIAVEKGVHIICQKPLAPTWDETLELAELIKSAKGRFMVHENFRWQPWYREIKKILDAGTLGEFFHLAFRCRMGDGWGDDAYLARQPFFRDYKRLFLFETGVHFLDTFRYLAGEIDSIHALIARRNPVIKGEDSALVTCRFANCGTAVLDANRYNEVEAENPRYTFGTLRIDGSKGHLEMDLDGGITIKPLGEPSYEHIYKPSRENFAGDCVHALQEHFVACMLSGDPFESTVEDYLKSVQLVEAAYESAATDQVVKTQA</sequence>
<dbReference type="SUPFAM" id="SSF51735">
    <property type="entry name" value="NAD(P)-binding Rossmann-fold domains"/>
    <property type="match status" value="1"/>
</dbReference>
<organism evidence="3 4">
    <name type="scientific">Haloferula chungangensis</name>
    <dbReference type="NCBI Taxonomy" id="1048331"/>
    <lineage>
        <taxon>Bacteria</taxon>
        <taxon>Pseudomonadati</taxon>
        <taxon>Verrucomicrobiota</taxon>
        <taxon>Verrucomicrobiia</taxon>
        <taxon>Verrucomicrobiales</taxon>
        <taxon>Verrucomicrobiaceae</taxon>
        <taxon>Haloferula</taxon>
    </lineage>
</organism>
<dbReference type="SUPFAM" id="SSF55347">
    <property type="entry name" value="Glyceraldehyde-3-phosphate dehydrogenase-like, C-terminal domain"/>
    <property type="match status" value="1"/>
</dbReference>
<accession>A0ABW2L6Z5</accession>
<comment type="caution">
    <text evidence="3">The sequence shown here is derived from an EMBL/GenBank/DDBJ whole genome shotgun (WGS) entry which is preliminary data.</text>
</comment>
<proteinExistence type="predicted"/>
<dbReference type="Pfam" id="PF22725">
    <property type="entry name" value="GFO_IDH_MocA_C3"/>
    <property type="match status" value="1"/>
</dbReference>
<feature type="domain" description="GFO/IDH/MocA-like oxidoreductase" evidence="2">
    <location>
        <begin position="134"/>
        <end position="263"/>
    </location>
</feature>
<dbReference type="RefSeq" id="WP_379713196.1">
    <property type="nucleotide sequence ID" value="NZ_JBHTBS010000006.1"/>
</dbReference>
<evidence type="ECO:0000313" key="3">
    <source>
        <dbReference type="EMBL" id="MFC7338178.1"/>
    </source>
</evidence>
<dbReference type="EMBL" id="JBHTBS010000006">
    <property type="protein sequence ID" value="MFC7338178.1"/>
    <property type="molecule type" value="Genomic_DNA"/>
</dbReference>
<reference evidence="4" key="1">
    <citation type="journal article" date="2019" name="Int. J. Syst. Evol. Microbiol.">
        <title>The Global Catalogue of Microorganisms (GCM) 10K type strain sequencing project: providing services to taxonomists for standard genome sequencing and annotation.</title>
        <authorList>
            <consortium name="The Broad Institute Genomics Platform"/>
            <consortium name="The Broad Institute Genome Sequencing Center for Infectious Disease"/>
            <person name="Wu L."/>
            <person name="Ma J."/>
        </authorList>
    </citation>
    <scope>NUCLEOTIDE SEQUENCE [LARGE SCALE GENOMIC DNA]</scope>
    <source>
        <strain evidence="4">CGMCC 4.1467</strain>
    </source>
</reference>
<dbReference type="PANTHER" id="PTHR43708">
    <property type="entry name" value="CONSERVED EXPRESSED OXIDOREDUCTASE (EUROFUNG)"/>
    <property type="match status" value="1"/>
</dbReference>
<evidence type="ECO:0000259" key="2">
    <source>
        <dbReference type="Pfam" id="PF22725"/>
    </source>
</evidence>
<name>A0ABW2L6Z5_9BACT</name>
<dbReference type="PANTHER" id="PTHR43708:SF8">
    <property type="entry name" value="OXIDOREDUCTASE"/>
    <property type="match status" value="1"/>
</dbReference>
<dbReference type="Gene3D" id="3.30.360.10">
    <property type="entry name" value="Dihydrodipicolinate Reductase, domain 2"/>
    <property type="match status" value="1"/>
</dbReference>
<dbReference type="InterPro" id="IPR055170">
    <property type="entry name" value="GFO_IDH_MocA-like_dom"/>
</dbReference>
<evidence type="ECO:0000313" key="4">
    <source>
        <dbReference type="Proteomes" id="UP001596472"/>
    </source>
</evidence>
<evidence type="ECO:0000259" key="1">
    <source>
        <dbReference type="Pfam" id="PF01408"/>
    </source>
</evidence>
<feature type="domain" description="Gfo/Idh/MocA-like oxidoreductase N-terminal" evidence="1">
    <location>
        <begin position="8"/>
        <end position="124"/>
    </location>
</feature>
<protein>
    <submittedName>
        <fullName evidence="3">Gfo/Idh/MocA family protein</fullName>
    </submittedName>
</protein>
<dbReference type="Pfam" id="PF01408">
    <property type="entry name" value="GFO_IDH_MocA"/>
    <property type="match status" value="1"/>
</dbReference>
<dbReference type="Gene3D" id="3.40.50.720">
    <property type="entry name" value="NAD(P)-binding Rossmann-like Domain"/>
    <property type="match status" value="1"/>
</dbReference>